<reference evidence="2 3" key="1">
    <citation type="submission" date="2018-06" db="EMBL/GenBank/DDBJ databases">
        <title>Complete Genomes of Monosporascus.</title>
        <authorList>
            <person name="Robinson A.J."/>
            <person name="Natvig D.O."/>
        </authorList>
    </citation>
    <scope>NUCLEOTIDE SEQUENCE [LARGE SCALE GENOMIC DNA]</scope>
    <source>
        <strain evidence="2 3">CBS 609.92</strain>
    </source>
</reference>
<organism evidence="2 3">
    <name type="scientific">Monosporascus cannonballus</name>
    <dbReference type="NCBI Taxonomy" id="155416"/>
    <lineage>
        <taxon>Eukaryota</taxon>
        <taxon>Fungi</taxon>
        <taxon>Dikarya</taxon>
        <taxon>Ascomycota</taxon>
        <taxon>Pezizomycotina</taxon>
        <taxon>Sordariomycetes</taxon>
        <taxon>Xylariomycetidae</taxon>
        <taxon>Xylariales</taxon>
        <taxon>Xylariales incertae sedis</taxon>
        <taxon>Monosporascus</taxon>
    </lineage>
</organism>
<dbReference type="Proteomes" id="UP000294003">
    <property type="component" value="Unassembled WGS sequence"/>
</dbReference>
<evidence type="ECO:0000313" key="2">
    <source>
        <dbReference type="EMBL" id="RYO82491.1"/>
    </source>
</evidence>
<keyword evidence="3" id="KW-1185">Reference proteome</keyword>
<feature type="signal peptide" evidence="1">
    <location>
        <begin position="1"/>
        <end position="18"/>
    </location>
</feature>
<keyword evidence="1" id="KW-0732">Signal</keyword>
<protein>
    <submittedName>
        <fullName evidence="2">Uncharacterized protein</fullName>
    </submittedName>
</protein>
<proteinExistence type="predicted"/>
<sequence>MKTQTLVQLLAVAVTASAAQYGSSVRRGLPVAPRRINGRSGTGPHGFLSADDTVYDESAPEGAKFATTSTAGIANHVLNSEQVQGAYTSCIPVFTGATVDDCQAVLGDIRANNGTISVAGGLCMNWWEGTCLARVCAREKGSVFTQDACWIADAIEEYALNVCVAKGDSAVVADCEDHSRACGQYRFWLQSFS</sequence>
<comment type="caution">
    <text evidence="2">The sequence shown here is derived from an EMBL/GenBank/DDBJ whole genome shotgun (WGS) entry which is preliminary data.</text>
</comment>
<accession>A0ABY0H2P9</accession>
<dbReference type="EMBL" id="QJNS01000215">
    <property type="protein sequence ID" value="RYO82491.1"/>
    <property type="molecule type" value="Genomic_DNA"/>
</dbReference>
<name>A0ABY0H2P9_9PEZI</name>
<gene>
    <name evidence="2" type="ORF">DL762_006600</name>
</gene>
<evidence type="ECO:0000256" key="1">
    <source>
        <dbReference type="SAM" id="SignalP"/>
    </source>
</evidence>
<feature type="chain" id="PRO_5046092180" evidence="1">
    <location>
        <begin position="19"/>
        <end position="193"/>
    </location>
</feature>
<evidence type="ECO:0000313" key="3">
    <source>
        <dbReference type="Proteomes" id="UP000294003"/>
    </source>
</evidence>